<reference evidence="1" key="1">
    <citation type="journal article" date="2014" name="Genome Announc.">
        <title>Draft Genome Sequences of Three Alkaliphilic Bacillus Strains, Bacillus wakoensis JCM 9140T, Bacillus akibai JCM 9157T, and Bacillus hemicellulosilyticus JCM 9152T.</title>
        <authorList>
            <person name="Yuki M."/>
            <person name="Oshima K."/>
            <person name="Suda W."/>
            <person name="Oshida Y."/>
            <person name="Kitamura K."/>
            <person name="Iida T."/>
            <person name="Hattori M."/>
            <person name="Ohkuma M."/>
        </authorList>
    </citation>
    <scope>NUCLEOTIDE SEQUENCE [LARGE SCALE GENOMIC DNA]</scope>
    <source>
        <strain evidence="1">JCM 9140</strain>
    </source>
</reference>
<comment type="caution">
    <text evidence="1">The sequence shown here is derived from an EMBL/GenBank/DDBJ whole genome shotgun (WGS) entry which is preliminary data.</text>
</comment>
<dbReference type="RefSeq" id="WP_034748581.1">
    <property type="nucleotide sequence ID" value="NZ_BAUT01000049.1"/>
</dbReference>
<evidence type="ECO:0008006" key="3">
    <source>
        <dbReference type="Google" id="ProtNLM"/>
    </source>
</evidence>
<organism evidence="1 2">
    <name type="scientific">Halalkalibacter wakoensis JCM 9140</name>
    <dbReference type="NCBI Taxonomy" id="1236970"/>
    <lineage>
        <taxon>Bacteria</taxon>
        <taxon>Bacillati</taxon>
        <taxon>Bacillota</taxon>
        <taxon>Bacilli</taxon>
        <taxon>Bacillales</taxon>
        <taxon>Bacillaceae</taxon>
        <taxon>Halalkalibacter</taxon>
    </lineage>
</organism>
<dbReference type="EMBL" id="BAUT01000049">
    <property type="protein sequence ID" value="GAE27397.1"/>
    <property type="molecule type" value="Genomic_DNA"/>
</dbReference>
<keyword evidence="2" id="KW-1185">Reference proteome</keyword>
<name>W4Q5Y3_9BACI</name>
<proteinExistence type="predicted"/>
<sequence length="646" mass="76205">MYKIKRLATVLDHICHIEPNIPLEELRKREDDYKTLSDKKMKTSYINFTFRPVHLFWGEHEHEIQLNYCSDPFCKNHHQPQKDYKVGKFKRYKFTGKEESRTINCVPDPTDKSGVPTLGCYTRTFSNWSLATEIERLIRINSTVPLEPDYTFHKEGCLDSDNTYFENPKSFYKRGKATSKAQTVQCKKCKKYTNILPSKSETTSYNQKRNDILLTFAQHLINRVPVSSTCKILGIGRSTYYSKLEWLYRCCLEFLETRETKQFAKTTFPRIWLNIDMMMYYLNNVRKKGEPRTRGTKSEKQLPTQTVVSTDSLSRYVFRADVAYDWDIDFKQIEMDTRKYKDDHLPIELRKNAKYTKYSFYPMNPTTNDTESSNDYHRLMQEYKLRAKYVDGLHVNHTYTAMAQLFLIKQLVKTDKWRMVSDDDAVLKAAIKKVFIEEIGQGKLHYFVNTFDKTLSKEDAYQEFIEANKYLRKWSEFNNLDDLSEREQAVEYLKRILATHKFYETKIAPDGTSYRVHKPNKIEHPIAMADRGSRYIDAITDTSNLSDEHIARLIVRANDNSVNAFLQEIRRSLSFLERPLVTSRGDGKSYIYSNFNPKYAQMAITILRTYYNFCEPFNANGDKQTPAQRIGIAKKVYSWRDIIYKK</sequence>
<dbReference type="Proteomes" id="UP000018890">
    <property type="component" value="Unassembled WGS sequence"/>
</dbReference>
<dbReference type="OrthoDB" id="9128325at2"/>
<dbReference type="STRING" id="1236970.JCM9140_3542"/>
<evidence type="ECO:0000313" key="2">
    <source>
        <dbReference type="Proteomes" id="UP000018890"/>
    </source>
</evidence>
<accession>W4Q5Y3</accession>
<protein>
    <recommendedName>
        <fullName evidence="3">Insertion element protein</fullName>
    </recommendedName>
</protein>
<dbReference type="AlphaFoldDB" id="W4Q5Y3"/>
<gene>
    <name evidence="1" type="ORF">JCM9140_3542</name>
</gene>
<evidence type="ECO:0000313" key="1">
    <source>
        <dbReference type="EMBL" id="GAE27397.1"/>
    </source>
</evidence>